<sequence length="219" mass="25009">MLPYRDTYLANNKAEGIAVCGVYCQNDSIHVGLYWNYGGEKMVIHFLNGNNIPVQPVEAPDFAAYLFNTITNFPEFLLPSISAFAELISQNKINGFQFNRAGGMYDGGKFTFSDGAYTGKTWPEKFVNCGVFVIALLNTYDFQLIDWDSWPNVDPLHLDFLSTWLRYYNIPVAEWPLYYNKTRAIRGKHILVSPSTQTHPSRYTETHQLAEELLSQLNP</sequence>
<accession>A0A3E1P776</accession>
<proteinExistence type="predicted"/>
<evidence type="ECO:0000313" key="1">
    <source>
        <dbReference type="EMBL" id="RFM36036.1"/>
    </source>
</evidence>
<organism evidence="1 2">
    <name type="scientific">Chitinophaga silvisoli</name>
    <dbReference type="NCBI Taxonomy" id="2291814"/>
    <lineage>
        <taxon>Bacteria</taxon>
        <taxon>Pseudomonadati</taxon>
        <taxon>Bacteroidota</taxon>
        <taxon>Chitinophagia</taxon>
        <taxon>Chitinophagales</taxon>
        <taxon>Chitinophagaceae</taxon>
        <taxon>Chitinophaga</taxon>
    </lineage>
</organism>
<protein>
    <submittedName>
        <fullName evidence="1">Uncharacterized protein</fullName>
    </submittedName>
</protein>
<dbReference type="RefSeq" id="WP_116851382.1">
    <property type="nucleotide sequence ID" value="NZ_QTJV01000001.1"/>
</dbReference>
<comment type="caution">
    <text evidence="1">The sequence shown here is derived from an EMBL/GenBank/DDBJ whole genome shotgun (WGS) entry which is preliminary data.</text>
</comment>
<gene>
    <name evidence="1" type="ORF">DXN04_00535</name>
</gene>
<keyword evidence="2" id="KW-1185">Reference proteome</keyword>
<name>A0A3E1P776_9BACT</name>
<dbReference type="AlphaFoldDB" id="A0A3E1P776"/>
<reference evidence="1 2" key="1">
    <citation type="submission" date="2018-08" db="EMBL/GenBank/DDBJ databases">
        <title>Chitinophaga sp. K20C18050901, a novel bacterium isolated from forest soil.</title>
        <authorList>
            <person name="Wang C."/>
        </authorList>
    </citation>
    <scope>NUCLEOTIDE SEQUENCE [LARGE SCALE GENOMIC DNA]</scope>
    <source>
        <strain evidence="1 2">K20C18050901</strain>
    </source>
</reference>
<evidence type="ECO:0000313" key="2">
    <source>
        <dbReference type="Proteomes" id="UP000261174"/>
    </source>
</evidence>
<dbReference type="OrthoDB" id="9824189at2"/>
<dbReference type="Proteomes" id="UP000261174">
    <property type="component" value="Unassembled WGS sequence"/>
</dbReference>
<dbReference type="EMBL" id="QTJV01000001">
    <property type="protein sequence ID" value="RFM36036.1"/>
    <property type="molecule type" value="Genomic_DNA"/>
</dbReference>